<reference evidence="12 13" key="1">
    <citation type="submission" date="2024-01" db="EMBL/GenBank/DDBJ databases">
        <title>The genomes of 5 underutilized Papilionoideae crops provide insights into root nodulation and disease resistanc.</title>
        <authorList>
            <person name="Jiang F."/>
        </authorList>
    </citation>
    <scope>NUCLEOTIDE SEQUENCE [LARGE SCALE GENOMIC DNA]</scope>
    <source>
        <strain evidence="12">DUOXIRENSHENG_FW03</strain>
        <tissue evidence="12">Leaves</tissue>
    </source>
</reference>
<dbReference type="InterPro" id="IPR002401">
    <property type="entry name" value="Cyt_P450_E_grp-I"/>
</dbReference>
<dbReference type="PRINTS" id="PR00463">
    <property type="entry name" value="EP450I"/>
</dbReference>
<evidence type="ECO:0000313" key="13">
    <source>
        <dbReference type="Proteomes" id="UP001386955"/>
    </source>
</evidence>
<keyword evidence="5 9" id="KW-0479">Metal-binding</keyword>
<dbReference type="EMBL" id="JAYMYS010000004">
    <property type="protein sequence ID" value="KAK7394427.1"/>
    <property type="molecule type" value="Genomic_DNA"/>
</dbReference>
<gene>
    <name evidence="12" type="ORF">VNO78_14955</name>
</gene>
<evidence type="ECO:0000256" key="6">
    <source>
        <dbReference type="ARBA" id="ARBA00022989"/>
    </source>
</evidence>
<comment type="cofactor">
    <cofactor evidence="1 9">
        <name>heme</name>
        <dbReference type="ChEBI" id="CHEBI:30413"/>
    </cofactor>
</comment>
<keyword evidence="4 11" id="KW-0812">Transmembrane</keyword>
<keyword evidence="11" id="KW-0472">Membrane</keyword>
<evidence type="ECO:0000256" key="9">
    <source>
        <dbReference type="PIRSR" id="PIRSR602401-1"/>
    </source>
</evidence>
<name>A0AAN9SIT0_PSOTE</name>
<dbReference type="CDD" id="cd11043">
    <property type="entry name" value="CYP90-like"/>
    <property type="match status" value="1"/>
</dbReference>
<keyword evidence="10" id="KW-0503">Monooxygenase</keyword>
<comment type="subcellular location">
    <subcellularLocation>
        <location evidence="2">Membrane</location>
        <topology evidence="2">Single-pass membrane protein</topology>
    </subcellularLocation>
</comment>
<dbReference type="InterPro" id="IPR036396">
    <property type="entry name" value="Cyt_P450_sf"/>
</dbReference>
<comment type="similarity">
    <text evidence="3 10">Belongs to the cytochrome P450 family.</text>
</comment>
<keyword evidence="8 9" id="KW-0408">Iron</keyword>
<dbReference type="GO" id="GO:0016020">
    <property type="term" value="C:membrane"/>
    <property type="evidence" value="ECO:0007669"/>
    <property type="project" value="UniProtKB-SubCell"/>
</dbReference>
<protein>
    <recommendedName>
        <fullName evidence="14">Cytochrome P450</fullName>
    </recommendedName>
</protein>
<evidence type="ECO:0000256" key="11">
    <source>
        <dbReference type="SAM" id="Phobius"/>
    </source>
</evidence>
<dbReference type="AlphaFoldDB" id="A0AAN9SIT0"/>
<dbReference type="GO" id="GO:0005506">
    <property type="term" value="F:iron ion binding"/>
    <property type="evidence" value="ECO:0007669"/>
    <property type="project" value="InterPro"/>
</dbReference>
<evidence type="ECO:0000256" key="3">
    <source>
        <dbReference type="ARBA" id="ARBA00010617"/>
    </source>
</evidence>
<evidence type="ECO:0000256" key="4">
    <source>
        <dbReference type="ARBA" id="ARBA00022692"/>
    </source>
</evidence>
<dbReference type="PANTHER" id="PTHR24286:SF381">
    <property type="entry name" value="BETA-AMYRIN 28-OXIDASE"/>
    <property type="match status" value="1"/>
</dbReference>
<feature type="binding site" description="axial binding residue" evidence="9">
    <location>
        <position position="437"/>
    </location>
    <ligand>
        <name>heme</name>
        <dbReference type="ChEBI" id="CHEBI:30413"/>
    </ligand>
    <ligandPart>
        <name>Fe</name>
        <dbReference type="ChEBI" id="CHEBI:18248"/>
    </ligandPart>
</feature>
<keyword evidence="7 10" id="KW-0560">Oxidoreductase</keyword>
<dbReference type="InterPro" id="IPR017972">
    <property type="entry name" value="Cyt_P450_CS"/>
</dbReference>
<dbReference type="Gene3D" id="1.10.630.10">
    <property type="entry name" value="Cytochrome P450"/>
    <property type="match status" value="1"/>
</dbReference>
<dbReference type="PROSITE" id="PS00086">
    <property type="entry name" value="CYTOCHROME_P450"/>
    <property type="match status" value="1"/>
</dbReference>
<proteinExistence type="inferred from homology"/>
<comment type="caution">
    <text evidence="12">The sequence shown here is derived from an EMBL/GenBank/DDBJ whole genome shotgun (WGS) entry which is preliminary data.</text>
</comment>
<keyword evidence="13" id="KW-1185">Reference proteome</keyword>
<dbReference type="GO" id="GO:0020037">
    <property type="term" value="F:heme binding"/>
    <property type="evidence" value="ECO:0007669"/>
    <property type="project" value="InterPro"/>
</dbReference>
<evidence type="ECO:0000313" key="12">
    <source>
        <dbReference type="EMBL" id="KAK7394427.1"/>
    </source>
</evidence>
<dbReference type="Pfam" id="PF00067">
    <property type="entry name" value="p450"/>
    <property type="match status" value="1"/>
</dbReference>
<dbReference type="GO" id="GO:0004497">
    <property type="term" value="F:monooxygenase activity"/>
    <property type="evidence" value="ECO:0007669"/>
    <property type="project" value="UniProtKB-KW"/>
</dbReference>
<evidence type="ECO:0008006" key="14">
    <source>
        <dbReference type="Google" id="ProtNLM"/>
    </source>
</evidence>
<keyword evidence="9 10" id="KW-0349">Heme</keyword>
<organism evidence="12 13">
    <name type="scientific">Psophocarpus tetragonolobus</name>
    <name type="common">Winged bean</name>
    <name type="synonym">Dolichos tetragonolobus</name>
    <dbReference type="NCBI Taxonomy" id="3891"/>
    <lineage>
        <taxon>Eukaryota</taxon>
        <taxon>Viridiplantae</taxon>
        <taxon>Streptophyta</taxon>
        <taxon>Embryophyta</taxon>
        <taxon>Tracheophyta</taxon>
        <taxon>Spermatophyta</taxon>
        <taxon>Magnoliopsida</taxon>
        <taxon>eudicotyledons</taxon>
        <taxon>Gunneridae</taxon>
        <taxon>Pentapetalae</taxon>
        <taxon>rosids</taxon>
        <taxon>fabids</taxon>
        <taxon>Fabales</taxon>
        <taxon>Fabaceae</taxon>
        <taxon>Papilionoideae</taxon>
        <taxon>50 kb inversion clade</taxon>
        <taxon>NPAAA clade</taxon>
        <taxon>indigoferoid/millettioid clade</taxon>
        <taxon>Phaseoleae</taxon>
        <taxon>Psophocarpus</taxon>
    </lineage>
</organism>
<keyword evidence="6 11" id="KW-1133">Transmembrane helix</keyword>
<dbReference type="InterPro" id="IPR001128">
    <property type="entry name" value="Cyt_P450"/>
</dbReference>
<evidence type="ECO:0000256" key="10">
    <source>
        <dbReference type="RuleBase" id="RU000461"/>
    </source>
</evidence>
<evidence type="ECO:0000256" key="5">
    <source>
        <dbReference type="ARBA" id="ARBA00022723"/>
    </source>
</evidence>
<feature type="transmembrane region" description="Helical" evidence="11">
    <location>
        <begin position="21"/>
        <end position="40"/>
    </location>
</feature>
<dbReference type="SUPFAM" id="SSF48264">
    <property type="entry name" value="Cytochrome P450"/>
    <property type="match status" value="1"/>
</dbReference>
<dbReference type="Proteomes" id="UP001386955">
    <property type="component" value="Unassembled WGS sequence"/>
</dbReference>
<evidence type="ECO:0000256" key="2">
    <source>
        <dbReference type="ARBA" id="ARBA00004167"/>
    </source>
</evidence>
<accession>A0AAN9SIT0</accession>
<evidence type="ECO:0000256" key="8">
    <source>
        <dbReference type="ARBA" id="ARBA00023004"/>
    </source>
</evidence>
<dbReference type="PRINTS" id="PR00385">
    <property type="entry name" value="P450"/>
</dbReference>
<dbReference type="PANTHER" id="PTHR24286">
    <property type="entry name" value="CYTOCHROME P450 26"/>
    <property type="match status" value="1"/>
</dbReference>
<dbReference type="GO" id="GO:0016705">
    <property type="term" value="F:oxidoreductase activity, acting on paired donors, with incorporation or reduction of molecular oxygen"/>
    <property type="evidence" value="ECO:0007669"/>
    <property type="project" value="InterPro"/>
</dbReference>
<sequence>MWGVVVIRSIEMERKRKRMEQLYLTLFVSVLCVLFFILFWRDDRKLPPGKMGFPVIGESLEFLSTGWKGHPQKFIYDRIAKYSSNVFKTSIFGERTVMLCGAACNKFLFSNENKLVVSWWPDNVNKIFPSSLLTSSKVEAIQLRQMLPQFLSAHALQHYIGIMDTVAQRHFALEWDHNTHVTVFPSAKRYTFWVACRLFMNVDDPIEVAKLSEPFNKIASGIMSMPINFPGTPFNRAIKASKFIHFKLLNIIKQRKLDLANGIATPTQDILSHMLLTSHANGQYMTDQYIADKILGLLIGGHDTASSACTFIVKYLAELPHIYLNVYQEQMAIAKSKGPGESLNWDDIGKMKYSWNVACEVLRLAPPLQGAFREAMNDFIFNGFSIPKGWKLYWSASSTHRNPECFPEPEKFDPSRYEGKGPAPYTFVPFGGGPRMCPGKEYARMEILVFMHNLVKRFKWEVVIPNEKTIIDPMPVPAKGLPIRLYPHPA</sequence>
<evidence type="ECO:0000256" key="1">
    <source>
        <dbReference type="ARBA" id="ARBA00001971"/>
    </source>
</evidence>
<evidence type="ECO:0000256" key="7">
    <source>
        <dbReference type="ARBA" id="ARBA00023002"/>
    </source>
</evidence>
<dbReference type="FunFam" id="1.10.630.10:FF:000022">
    <property type="entry name" value="Taxadiene 5-alpha hydroxylase"/>
    <property type="match status" value="1"/>
</dbReference>
<dbReference type="GO" id="GO:0016125">
    <property type="term" value="P:sterol metabolic process"/>
    <property type="evidence" value="ECO:0007669"/>
    <property type="project" value="TreeGrafter"/>
</dbReference>